<evidence type="ECO:0000313" key="1">
    <source>
        <dbReference type="EMBL" id="ALY08426.1"/>
    </source>
</evidence>
<dbReference type="KEGG" id="vg:40079120"/>
<dbReference type="RefSeq" id="YP_009603262.1">
    <property type="nucleotide sequence ID" value="NC_041949.1"/>
</dbReference>
<protein>
    <submittedName>
        <fullName evidence="1">Uncharacterized protein</fullName>
    </submittedName>
</protein>
<proteinExistence type="predicted"/>
<organism evidence="1 2">
    <name type="scientific">Arthrobacter phage Amigo</name>
    <dbReference type="NCBI Taxonomy" id="1772291"/>
    <lineage>
        <taxon>Viruses</taxon>
        <taxon>Duplodnaviria</taxon>
        <taxon>Heunggongvirae</taxon>
        <taxon>Uroviricota</taxon>
        <taxon>Caudoviricetes</taxon>
        <taxon>Amigovirus</taxon>
        <taxon>Amigovirus amigo</taxon>
    </lineage>
</organism>
<gene>
    <name evidence="1" type="primary">81</name>
    <name evidence="1" type="ORF">AMIGO_81</name>
</gene>
<reference evidence="1 2" key="1">
    <citation type="submission" date="2015-11" db="EMBL/GenBank/DDBJ databases">
        <authorList>
            <person name="Bagnasco F.G."/>
            <person name="Brynell Z.S."/>
            <person name="Burke S.O."/>
            <person name="Chimalakonda N.S."/>
            <person name="Connor J.A."/>
            <person name="Curtis K.N."/>
            <person name="Deaton B.M."/>
            <person name="Fahnestock A.K."/>
            <person name="Fratus C.R."/>
            <person name="Karstens A.W."/>
            <person name="Konde S.A."/>
            <person name="Lantz C.N."/>
            <person name="Lee S.M."/>
            <person name="Miller S.N."/>
            <person name="Minick J.E."/>
            <person name="Pruett K.M."/>
            <person name="Rose V.A."/>
            <person name="Schick A.M."/>
            <person name="Sells C.A."/>
            <person name="Sieker J.W."/>
            <person name="Thomas D.S."/>
            <person name="Warrad Y.M."/>
            <person name="Wyper J.F."/>
            <person name="Adair T.L."/>
            <person name="Gibbon B.C."/>
            <person name="Wu H."/>
            <person name="Jones W.S."/>
            <person name="Serrano M.G."/>
            <person name="Buck G."/>
            <person name="Lee V."/>
            <person name="Wang Y."/>
            <person name="Carvalho R."/>
            <person name="Voegtly L."/>
            <person name="Shi R."/>
            <person name="Duckworth R."/>
            <person name="Johnson A."/>
            <person name="Loviza R."/>
            <person name="Walstead R."/>
            <person name="Shah Z."/>
            <person name="Kiflezghi M."/>
            <person name="Wade K."/>
            <person name="Bradley K.W."/>
            <person name="Asai D.J."/>
            <person name="Bowman C.A."/>
            <person name="Russell D.A."/>
            <person name="Pope W.H."/>
            <person name="Jacobs-Sera D."/>
            <person name="Hendrix R.W."/>
            <person name="Hatfull G.F."/>
        </authorList>
    </citation>
    <scope>NUCLEOTIDE SEQUENCE [LARGE SCALE GENOMIC DNA]</scope>
</reference>
<keyword evidence="2" id="KW-1185">Reference proteome</keyword>
<dbReference type="Proteomes" id="UP000225890">
    <property type="component" value="Segment"/>
</dbReference>
<name>A0A0U4IJ15_9CAUD</name>
<sequence>MQGKTAAELQEMYRNLLNEMRRKQEQAALDIWEEYMPELRIVSGWLRDAIARERLTEMQEGTPPNEYSK</sequence>
<evidence type="ECO:0000313" key="2">
    <source>
        <dbReference type="Proteomes" id="UP000225890"/>
    </source>
</evidence>
<dbReference type="GeneID" id="40079120"/>
<accession>A0A0U4IJ15</accession>
<dbReference type="EMBL" id="KU160638">
    <property type="protein sequence ID" value="ALY08426.1"/>
    <property type="molecule type" value="Genomic_DNA"/>
</dbReference>